<gene>
    <name evidence="2" type="ORF">METZ01_LOCUS312502</name>
</gene>
<accession>A0A382NGK2</accession>
<reference evidence="2" key="1">
    <citation type="submission" date="2018-05" db="EMBL/GenBank/DDBJ databases">
        <authorList>
            <person name="Lanie J.A."/>
            <person name="Ng W.-L."/>
            <person name="Kazmierczak K.M."/>
            <person name="Andrzejewski T.M."/>
            <person name="Davidsen T.M."/>
            <person name="Wayne K.J."/>
            <person name="Tettelin H."/>
            <person name="Glass J.I."/>
            <person name="Rusch D."/>
            <person name="Podicherti R."/>
            <person name="Tsui H.-C.T."/>
            <person name="Winkler M.E."/>
        </authorList>
    </citation>
    <scope>NUCLEOTIDE SEQUENCE</scope>
</reference>
<name>A0A382NGK2_9ZZZZ</name>
<feature type="non-terminal residue" evidence="2">
    <location>
        <position position="1"/>
    </location>
</feature>
<feature type="region of interest" description="Disordered" evidence="1">
    <location>
        <begin position="1"/>
        <end position="21"/>
    </location>
</feature>
<evidence type="ECO:0000256" key="1">
    <source>
        <dbReference type="SAM" id="MobiDB-lite"/>
    </source>
</evidence>
<proteinExistence type="predicted"/>
<organism evidence="2">
    <name type="scientific">marine metagenome</name>
    <dbReference type="NCBI Taxonomy" id="408172"/>
    <lineage>
        <taxon>unclassified sequences</taxon>
        <taxon>metagenomes</taxon>
        <taxon>ecological metagenomes</taxon>
    </lineage>
</organism>
<sequence>DIPVSSGSILGGSGGPHSKQKTLLGNIFAPQTEQEYEVFVCSKLSELTSIK</sequence>
<dbReference type="AlphaFoldDB" id="A0A382NGK2"/>
<evidence type="ECO:0000313" key="2">
    <source>
        <dbReference type="EMBL" id="SVC59648.1"/>
    </source>
</evidence>
<dbReference type="EMBL" id="UINC01099967">
    <property type="protein sequence ID" value="SVC59648.1"/>
    <property type="molecule type" value="Genomic_DNA"/>
</dbReference>
<protein>
    <submittedName>
        <fullName evidence="2">Uncharacterized protein</fullName>
    </submittedName>
</protein>